<comment type="caution">
    <text evidence="3">The sequence shown here is derived from an EMBL/GenBank/DDBJ whole genome shotgun (WGS) entry which is preliminary data.</text>
</comment>
<dbReference type="EMBL" id="BMKI01000011">
    <property type="protein sequence ID" value="GGD01250.1"/>
    <property type="molecule type" value="Genomic_DNA"/>
</dbReference>
<evidence type="ECO:0000313" key="3">
    <source>
        <dbReference type="EMBL" id="GGD01250.1"/>
    </source>
</evidence>
<keyword evidence="2" id="KW-0472">Membrane</keyword>
<name>A0ABQ1PQJ5_9ENTE</name>
<accession>A0ABQ1PQJ5</accession>
<organism evidence="3 4">
    <name type="scientific">Enterococcus wangshanyuanii</name>
    <dbReference type="NCBI Taxonomy" id="2005703"/>
    <lineage>
        <taxon>Bacteria</taxon>
        <taxon>Bacillati</taxon>
        <taxon>Bacillota</taxon>
        <taxon>Bacilli</taxon>
        <taxon>Lactobacillales</taxon>
        <taxon>Enterococcaceae</taxon>
        <taxon>Enterococcus</taxon>
    </lineage>
</organism>
<gene>
    <name evidence="3" type="ORF">GCM10011573_33530</name>
</gene>
<reference evidence="4" key="1">
    <citation type="journal article" date="2019" name="Int. J. Syst. Evol. Microbiol.">
        <title>The Global Catalogue of Microorganisms (GCM) 10K type strain sequencing project: providing services to taxonomists for standard genome sequencing and annotation.</title>
        <authorList>
            <consortium name="The Broad Institute Genomics Platform"/>
            <consortium name="The Broad Institute Genome Sequencing Center for Infectious Disease"/>
            <person name="Wu L."/>
            <person name="Ma J."/>
        </authorList>
    </citation>
    <scope>NUCLEOTIDE SEQUENCE [LARGE SCALE GENOMIC DNA]</scope>
    <source>
        <strain evidence="4">CGMCC 1.15942</strain>
    </source>
</reference>
<evidence type="ECO:0000256" key="1">
    <source>
        <dbReference type="SAM" id="Coils"/>
    </source>
</evidence>
<keyword evidence="2" id="KW-0812">Transmembrane</keyword>
<evidence type="ECO:0000313" key="4">
    <source>
        <dbReference type="Proteomes" id="UP000630615"/>
    </source>
</evidence>
<dbReference type="Proteomes" id="UP000630615">
    <property type="component" value="Unassembled WGS sequence"/>
</dbReference>
<feature type="coiled-coil region" evidence="1">
    <location>
        <begin position="79"/>
        <end position="106"/>
    </location>
</feature>
<evidence type="ECO:0000256" key="2">
    <source>
        <dbReference type="SAM" id="Phobius"/>
    </source>
</evidence>
<proteinExistence type="predicted"/>
<keyword evidence="2" id="KW-1133">Transmembrane helix</keyword>
<sequence>MNKLSWVNMNLVKRVGCIAVVGGSLLICFLGISMNAGQRQQQKIEYAEITIRNETEKIKFLDKLVGELYKDETEEFLVNPIEELQIKQLETKVNQLKTEAADFGLKSNHLPLDISQIAEDKQKLASKLADIRTKYTIQQQVQEMLVQAPENWEATGEAVIINEKATAENLLKLHNDVVQFNSVWSNGISVYLNEMDAQVNLYNEIQQGIDKMIDGQNLTSEATLEAFIHQFNQVSQVKNTTLRKRLSERLEQVDQLMNAQIIGEENLLEEPI</sequence>
<keyword evidence="1" id="KW-0175">Coiled coil</keyword>
<feature type="transmembrane region" description="Helical" evidence="2">
    <location>
        <begin position="12"/>
        <end position="32"/>
    </location>
</feature>
<protein>
    <recommendedName>
        <fullName evidence="5">MapZ extracellular domain-containing protein</fullName>
    </recommendedName>
</protein>
<dbReference type="RefSeq" id="WP_088271299.1">
    <property type="nucleotide sequence ID" value="NZ_BMKI01000011.1"/>
</dbReference>
<evidence type="ECO:0008006" key="5">
    <source>
        <dbReference type="Google" id="ProtNLM"/>
    </source>
</evidence>
<keyword evidence="4" id="KW-1185">Reference proteome</keyword>